<protein>
    <recommendedName>
        <fullName evidence="1">Mos1 transposase HTH domain-containing protein</fullName>
    </recommendedName>
</protein>
<feature type="domain" description="Mos1 transposase HTH" evidence="1">
    <location>
        <begin position="6"/>
        <end position="51"/>
    </location>
</feature>
<proteinExistence type="predicted"/>
<dbReference type="InterPro" id="IPR041426">
    <property type="entry name" value="Mos1_HTH"/>
</dbReference>
<comment type="caution">
    <text evidence="2">The sequence shown here is derived from an EMBL/GenBank/DDBJ whole genome shotgun (WGS) entry which is preliminary data.</text>
</comment>
<gene>
    <name evidence="2" type="ORF">KIN20_010530</name>
</gene>
<accession>A0AAD5MZ52</accession>
<keyword evidence="3" id="KW-1185">Reference proteome</keyword>
<evidence type="ECO:0000259" key="1">
    <source>
        <dbReference type="Pfam" id="PF17906"/>
    </source>
</evidence>
<dbReference type="Proteomes" id="UP001196413">
    <property type="component" value="Unassembled WGS sequence"/>
</dbReference>
<evidence type="ECO:0000313" key="2">
    <source>
        <dbReference type="EMBL" id="KAJ1353789.1"/>
    </source>
</evidence>
<evidence type="ECO:0000313" key="3">
    <source>
        <dbReference type="Proteomes" id="UP001196413"/>
    </source>
</evidence>
<sequence length="89" mass="10225">MELTSEQIRLLMVHEWPLNSNATVASERINQACGEDTVDKSTVYRWFKKFDEVKKVLKISRAQVVQKKLIVKVCLKRLKKNSFGNSDAG</sequence>
<dbReference type="AlphaFoldDB" id="A0AAD5MZ52"/>
<name>A0AAD5MZ52_PARTN</name>
<dbReference type="EMBL" id="JAHQIW010001840">
    <property type="protein sequence ID" value="KAJ1353789.1"/>
    <property type="molecule type" value="Genomic_DNA"/>
</dbReference>
<reference evidence="2" key="1">
    <citation type="submission" date="2021-06" db="EMBL/GenBank/DDBJ databases">
        <title>Parelaphostrongylus tenuis whole genome reference sequence.</title>
        <authorList>
            <person name="Garwood T.J."/>
            <person name="Larsen P.A."/>
            <person name="Fountain-Jones N.M."/>
            <person name="Garbe J.R."/>
            <person name="Macchietto M.G."/>
            <person name="Kania S.A."/>
            <person name="Gerhold R.W."/>
            <person name="Richards J.E."/>
            <person name="Wolf T.M."/>
        </authorList>
    </citation>
    <scope>NUCLEOTIDE SEQUENCE</scope>
    <source>
        <strain evidence="2">MNPRO001-30</strain>
        <tissue evidence="2">Meninges</tissue>
    </source>
</reference>
<organism evidence="2 3">
    <name type="scientific">Parelaphostrongylus tenuis</name>
    <name type="common">Meningeal worm</name>
    <dbReference type="NCBI Taxonomy" id="148309"/>
    <lineage>
        <taxon>Eukaryota</taxon>
        <taxon>Metazoa</taxon>
        <taxon>Ecdysozoa</taxon>
        <taxon>Nematoda</taxon>
        <taxon>Chromadorea</taxon>
        <taxon>Rhabditida</taxon>
        <taxon>Rhabditina</taxon>
        <taxon>Rhabditomorpha</taxon>
        <taxon>Strongyloidea</taxon>
        <taxon>Metastrongylidae</taxon>
        <taxon>Parelaphostrongylus</taxon>
    </lineage>
</organism>
<dbReference type="Pfam" id="PF17906">
    <property type="entry name" value="HTH_48"/>
    <property type="match status" value="1"/>
</dbReference>
<dbReference type="Gene3D" id="1.10.10.1450">
    <property type="match status" value="1"/>
</dbReference>